<feature type="transmembrane region" description="Helical" evidence="1">
    <location>
        <begin position="304"/>
        <end position="323"/>
    </location>
</feature>
<keyword evidence="1" id="KW-0472">Membrane</keyword>
<name>A0A9W6ZDX8_9STRA</name>
<dbReference type="OrthoDB" id="206907at2759"/>
<feature type="chain" id="PRO_5040724499" description="Phorbol-ester/DAG-type domain-containing protein" evidence="2">
    <location>
        <begin position="22"/>
        <end position="399"/>
    </location>
</feature>
<sequence>MLCSLASPSLSLIFLPSDCLACIESFLPPLSLLSLEITCFTFRCRYPASFWERKYYQLNPNCKPNLSVPTEFYRSTVFDKFTEICTVVQGAFLGEYDKVPTPPTLPLSRSCNPYKTAVLLSSLGHPTQRCNICGLISYSNSSYLHPCSCSNVCVHRSCLEKKLNMKAHLSSCGICVDEGFNAAQQVYGRALNATVCCEVCGSVYRISFRLPESLTEILTCSLNDAAANKRFFSVALIFSLLILTFTVGESFWKQNLTLPQFEDVPFLWWQMQQTTMLHIMFSMRFEEAIARMWGGPIFNFYCKLYLYFVAATVVLLLTTSSWPSRLGVLLVGNVKLSSVILPILKLMGVANFWTYFLMSHIIIVIFWRTNYRIYTIMDRGEMDGRAFDGGSGGVGVLGF</sequence>
<feature type="transmembrane region" description="Helical" evidence="1">
    <location>
        <begin position="343"/>
        <end position="367"/>
    </location>
</feature>
<keyword evidence="1" id="KW-0812">Transmembrane</keyword>
<keyword evidence="4" id="KW-1185">Reference proteome</keyword>
<evidence type="ECO:0000313" key="4">
    <source>
        <dbReference type="Proteomes" id="UP001165122"/>
    </source>
</evidence>
<accession>A0A9W6ZDX8</accession>
<comment type="caution">
    <text evidence="3">The sequence shown here is derived from an EMBL/GenBank/DDBJ whole genome shotgun (WGS) entry which is preliminary data.</text>
</comment>
<dbReference type="Proteomes" id="UP001165122">
    <property type="component" value="Unassembled WGS sequence"/>
</dbReference>
<protein>
    <recommendedName>
        <fullName evidence="5">Phorbol-ester/DAG-type domain-containing protein</fullName>
    </recommendedName>
</protein>
<keyword evidence="1" id="KW-1133">Transmembrane helix</keyword>
<evidence type="ECO:0008006" key="5">
    <source>
        <dbReference type="Google" id="ProtNLM"/>
    </source>
</evidence>
<keyword evidence="2" id="KW-0732">Signal</keyword>
<feature type="transmembrane region" description="Helical" evidence="1">
    <location>
        <begin position="231"/>
        <end position="252"/>
    </location>
</feature>
<evidence type="ECO:0000256" key="1">
    <source>
        <dbReference type="SAM" id="Phobius"/>
    </source>
</evidence>
<evidence type="ECO:0000313" key="3">
    <source>
        <dbReference type="EMBL" id="GMH52559.1"/>
    </source>
</evidence>
<reference evidence="4" key="1">
    <citation type="journal article" date="2023" name="Commun. Biol.">
        <title>Genome analysis of Parmales, the sister group of diatoms, reveals the evolutionary specialization of diatoms from phago-mixotrophs to photoautotrophs.</title>
        <authorList>
            <person name="Ban H."/>
            <person name="Sato S."/>
            <person name="Yoshikawa S."/>
            <person name="Yamada K."/>
            <person name="Nakamura Y."/>
            <person name="Ichinomiya M."/>
            <person name="Sato N."/>
            <person name="Blanc-Mathieu R."/>
            <person name="Endo H."/>
            <person name="Kuwata A."/>
            <person name="Ogata H."/>
        </authorList>
    </citation>
    <scope>NUCLEOTIDE SEQUENCE [LARGE SCALE GENOMIC DNA]</scope>
    <source>
        <strain evidence="4">NIES 3700</strain>
    </source>
</reference>
<feature type="signal peptide" evidence="2">
    <location>
        <begin position="1"/>
        <end position="21"/>
    </location>
</feature>
<proteinExistence type="predicted"/>
<organism evidence="3 4">
    <name type="scientific">Triparma laevis f. longispina</name>
    <dbReference type="NCBI Taxonomy" id="1714387"/>
    <lineage>
        <taxon>Eukaryota</taxon>
        <taxon>Sar</taxon>
        <taxon>Stramenopiles</taxon>
        <taxon>Ochrophyta</taxon>
        <taxon>Bolidophyceae</taxon>
        <taxon>Parmales</taxon>
        <taxon>Triparmaceae</taxon>
        <taxon>Triparma</taxon>
    </lineage>
</organism>
<dbReference type="EMBL" id="BRXW01000418">
    <property type="protein sequence ID" value="GMH52559.1"/>
    <property type="molecule type" value="Genomic_DNA"/>
</dbReference>
<gene>
    <name evidence="3" type="ORF">TrLO_g7826</name>
</gene>
<dbReference type="AlphaFoldDB" id="A0A9W6ZDX8"/>
<evidence type="ECO:0000256" key="2">
    <source>
        <dbReference type="SAM" id="SignalP"/>
    </source>
</evidence>